<reference evidence="3" key="2">
    <citation type="submission" date="2025-08" db="UniProtKB">
        <authorList>
            <consortium name="Ensembl"/>
        </authorList>
    </citation>
    <scope>IDENTIFICATION</scope>
</reference>
<dbReference type="GO" id="GO:0009267">
    <property type="term" value="P:cellular response to starvation"/>
    <property type="evidence" value="ECO:0007669"/>
    <property type="project" value="Ensembl"/>
</dbReference>
<feature type="compositionally biased region" description="Gly residues" evidence="1">
    <location>
        <begin position="65"/>
        <end position="75"/>
    </location>
</feature>
<dbReference type="Ensembl" id="ENSAPLT00000019405.1">
    <property type="protein sequence ID" value="ENSAPLP00000027139.1"/>
    <property type="gene ID" value="ENSAPLG00000028694.1"/>
</dbReference>
<feature type="domain" description="FIST C-domain" evidence="2">
    <location>
        <begin position="385"/>
        <end position="520"/>
    </location>
</feature>
<dbReference type="GO" id="GO:0048742">
    <property type="term" value="P:regulation of skeletal muscle fiber development"/>
    <property type="evidence" value="ECO:0007669"/>
    <property type="project" value="Ensembl"/>
</dbReference>
<dbReference type="GO" id="GO:0032436">
    <property type="term" value="P:positive regulation of proteasomal ubiquitin-dependent protein catabolic process"/>
    <property type="evidence" value="ECO:0007669"/>
    <property type="project" value="Ensembl"/>
</dbReference>
<feature type="compositionally biased region" description="Gly residues" evidence="1">
    <location>
        <begin position="132"/>
        <end position="144"/>
    </location>
</feature>
<dbReference type="PANTHER" id="PTHR14939">
    <property type="entry name" value="F-BOX ONLY PROTEIN 22"/>
    <property type="match status" value="1"/>
</dbReference>
<feature type="compositionally biased region" description="Low complexity" evidence="1">
    <location>
        <begin position="199"/>
        <end position="209"/>
    </location>
</feature>
<dbReference type="GO" id="GO:0043161">
    <property type="term" value="P:proteasome-mediated ubiquitin-dependent protein catabolic process"/>
    <property type="evidence" value="ECO:0007669"/>
    <property type="project" value="Ensembl"/>
</dbReference>
<dbReference type="InterPro" id="IPR019494">
    <property type="entry name" value="FIST_C"/>
</dbReference>
<accession>A0A493TMT4</accession>
<dbReference type="Pfam" id="PF10442">
    <property type="entry name" value="FIST_C"/>
    <property type="match status" value="1"/>
</dbReference>
<dbReference type="PANTHER" id="PTHR14939:SF5">
    <property type="entry name" value="F-BOX ONLY PROTEIN 22"/>
    <property type="match status" value="1"/>
</dbReference>
<feature type="compositionally biased region" description="Low complexity" evidence="1">
    <location>
        <begin position="12"/>
        <end position="45"/>
    </location>
</feature>
<dbReference type="Proteomes" id="UP000016666">
    <property type="component" value="Chromosome 11"/>
</dbReference>
<sequence>RSVPAPPPPLPWRRAAGPPSCSATWPRWWSASSASCPPRRCCAPRGEGRGGRGGAGRGAPFLRGPGRGGGSGSGSRGRPVYARCACALQRVPPLEGVRPTDPAHAAAPGLGVGAGAGARRQPRAGARARTGARGGCARGGGGRGGEGRGGEGPLLRGRWRLNGPSVSQSARPSVCLSVPQPSGPALRPGPTRLPPRPGRAPGKAGTAPASTPPPAPTSPEPGRWLRERGGAGSRDTAQPAPSLLLQKVHVLPQTVLYIADAETFSGHEECHEQKKARKRNSKETAIALEKLLPKRCQVLGLVTPGIVVTPMGSSSNQPQEIEDGEAGFALLFPKIDGVKIQTFHFPKDLKNRVFDESKFAEAGLKNNPDLRVVLLFGYNSWKSGATRFLHQIVNPLNEKSIILAGGQVESFTSLTSENSNAQPSDACGVVGLAFSGPQVQSATVLLDQDVADERTAEAAMQRLKAANIPERNTVGFMFACVGRGYRHYKTKRNMEADAFRKFFPNVPLFGFFGHGEIGCDRIVTGNFVLRECNDVKDDLLHGYTTVMTLIHLGSTKPNQV</sequence>
<name>A0A493TMT4_ANAPP</name>
<keyword evidence="4" id="KW-1185">Reference proteome</keyword>
<evidence type="ECO:0000313" key="3">
    <source>
        <dbReference type="Ensembl" id="ENSAPLP00000027139.1"/>
    </source>
</evidence>
<dbReference type="GO" id="GO:0005634">
    <property type="term" value="C:nucleus"/>
    <property type="evidence" value="ECO:0007669"/>
    <property type="project" value="Ensembl"/>
</dbReference>
<organism evidence="3 4">
    <name type="scientific">Anas platyrhynchos platyrhynchos</name>
    <name type="common">Northern mallard</name>
    <dbReference type="NCBI Taxonomy" id="8840"/>
    <lineage>
        <taxon>Eukaryota</taxon>
        <taxon>Metazoa</taxon>
        <taxon>Chordata</taxon>
        <taxon>Craniata</taxon>
        <taxon>Vertebrata</taxon>
        <taxon>Euteleostomi</taxon>
        <taxon>Archelosauria</taxon>
        <taxon>Archosauria</taxon>
        <taxon>Dinosauria</taxon>
        <taxon>Saurischia</taxon>
        <taxon>Theropoda</taxon>
        <taxon>Coelurosauria</taxon>
        <taxon>Aves</taxon>
        <taxon>Neognathae</taxon>
        <taxon>Galloanserae</taxon>
        <taxon>Anseriformes</taxon>
        <taxon>Anatidae</taxon>
        <taxon>Anatinae</taxon>
        <taxon>Anas</taxon>
    </lineage>
</organism>
<protein>
    <submittedName>
        <fullName evidence="3">F-box protein 22</fullName>
    </submittedName>
</protein>
<reference evidence="3 4" key="1">
    <citation type="submission" date="2017-10" db="EMBL/GenBank/DDBJ databases">
        <title>A new Pekin duck reference genome.</title>
        <authorList>
            <person name="Hou Z.-C."/>
            <person name="Zhou Z.-K."/>
            <person name="Zhu F."/>
            <person name="Hou S.-S."/>
        </authorList>
    </citation>
    <scope>NUCLEOTIDE SEQUENCE [LARGE SCALE GENOMIC DNA]</scope>
</reference>
<evidence type="ECO:0000256" key="1">
    <source>
        <dbReference type="SAM" id="MobiDB-lite"/>
    </source>
</evidence>
<feature type="compositionally biased region" description="Pro residues" evidence="1">
    <location>
        <begin position="1"/>
        <end position="11"/>
    </location>
</feature>
<dbReference type="SMART" id="SM01204">
    <property type="entry name" value="FIST_C"/>
    <property type="match status" value="1"/>
</dbReference>
<dbReference type="GO" id="GO:0005737">
    <property type="term" value="C:cytoplasm"/>
    <property type="evidence" value="ECO:0007669"/>
    <property type="project" value="Ensembl"/>
</dbReference>
<feature type="region of interest" description="Disordered" evidence="1">
    <location>
        <begin position="1"/>
        <end position="78"/>
    </location>
</feature>
<dbReference type="AlphaFoldDB" id="A0A493TMT4"/>
<dbReference type="STRING" id="8840.ENSAPLP00000027139"/>
<proteinExistence type="predicted"/>
<dbReference type="GO" id="GO:0006913">
    <property type="term" value="P:nucleocytoplasmic transport"/>
    <property type="evidence" value="ECO:0007669"/>
    <property type="project" value="Ensembl"/>
</dbReference>
<gene>
    <name evidence="3" type="primary">FBXO22</name>
</gene>
<feature type="compositionally biased region" description="Low complexity" evidence="1">
    <location>
        <begin position="117"/>
        <end position="131"/>
    </location>
</feature>
<feature type="compositionally biased region" description="Pro residues" evidence="1">
    <location>
        <begin position="210"/>
        <end position="219"/>
    </location>
</feature>
<evidence type="ECO:0000313" key="4">
    <source>
        <dbReference type="Proteomes" id="UP000016666"/>
    </source>
</evidence>
<reference evidence="3" key="3">
    <citation type="submission" date="2025-09" db="UniProtKB">
        <authorList>
            <consortium name="Ensembl"/>
        </authorList>
    </citation>
    <scope>IDENTIFICATION</scope>
</reference>
<feature type="region of interest" description="Disordered" evidence="1">
    <location>
        <begin position="94"/>
        <end position="238"/>
    </location>
</feature>
<dbReference type="GO" id="GO:0000209">
    <property type="term" value="P:protein polyubiquitination"/>
    <property type="evidence" value="ECO:0007669"/>
    <property type="project" value="Ensembl"/>
</dbReference>
<evidence type="ECO:0000259" key="2">
    <source>
        <dbReference type="SMART" id="SM01204"/>
    </source>
</evidence>
<dbReference type="GeneTree" id="ENSGT00390000013049"/>